<feature type="binding site" evidence="4">
    <location>
        <position position="203"/>
    </location>
    <ligand>
        <name>3'-phosphoadenylyl sulfate</name>
        <dbReference type="ChEBI" id="CHEBI:58339"/>
    </ligand>
</feature>
<keyword evidence="5" id="KW-1015">Disulfide bond</keyword>
<dbReference type="Pfam" id="PF00685">
    <property type="entry name" value="Sulfotransfer_1"/>
    <property type="match status" value="1"/>
</dbReference>
<feature type="binding site" evidence="4">
    <location>
        <begin position="112"/>
        <end position="116"/>
    </location>
    <ligand>
        <name>3'-phosphoadenylyl sulfate</name>
        <dbReference type="ChEBI" id="CHEBI:58339"/>
    </ligand>
</feature>
<protein>
    <recommendedName>
        <fullName evidence="7">Sulfotransferase domain-containing protein</fullName>
    </recommendedName>
</protein>
<evidence type="ECO:0000256" key="5">
    <source>
        <dbReference type="PIRSR" id="PIRSR637359-3"/>
    </source>
</evidence>
<reference evidence="10" key="1">
    <citation type="submission" date="2012-12" db="EMBL/GenBank/DDBJ databases">
        <authorList>
            <person name="Hellsten U."/>
            <person name="Grimwood J."/>
            <person name="Chapman J.A."/>
            <person name="Shapiro H."/>
            <person name="Aerts A."/>
            <person name="Otillar R.P."/>
            <person name="Terry A.Y."/>
            <person name="Boore J.L."/>
            <person name="Simakov O."/>
            <person name="Marletaz F."/>
            <person name="Cho S.-J."/>
            <person name="Edsinger-Gonzales E."/>
            <person name="Havlak P."/>
            <person name="Kuo D.-H."/>
            <person name="Larsson T."/>
            <person name="Lv J."/>
            <person name="Arendt D."/>
            <person name="Savage R."/>
            <person name="Osoegawa K."/>
            <person name="de Jong P."/>
            <person name="Lindberg D.R."/>
            <person name="Seaver E.C."/>
            <person name="Weisblat D.A."/>
            <person name="Putnam N.H."/>
            <person name="Grigoriev I.V."/>
            <person name="Rokhsar D.S."/>
        </authorList>
    </citation>
    <scope>NUCLEOTIDE SEQUENCE</scope>
    <source>
        <strain evidence="10">I ESC-2004</strain>
    </source>
</reference>
<feature type="domain" description="Sulfotransferase" evidence="7">
    <location>
        <begin position="104"/>
        <end position="333"/>
    </location>
</feature>
<dbReference type="FunFam" id="3.40.50.300:FF:002997">
    <property type="entry name" value="Sulfotransferase"/>
    <property type="match status" value="1"/>
</dbReference>
<evidence type="ECO:0000313" key="10">
    <source>
        <dbReference type="Proteomes" id="UP000014760"/>
    </source>
</evidence>
<keyword evidence="6" id="KW-0812">Transmembrane</keyword>
<dbReference type="EMBL" id="AMQN01012886">
    <property type="status" value="NOT_ANNOTATED_CDS"/>
    <property type="molecule type" value="Genomic_DNA"/>
</dbReference>
<dbReference type="SUPFAM" id="SSF52540">
    <property type="entry name" value="P-loop containing nucleoside triphosphate hydrolases"/>
    <property type="match status" value="1"/>
</dbReference>
<accession>R7TNX6</accession>
<feature type="disulfide bond" evidence="5">
    <location>
        <begin position="306"/>
        <end position="315"/>
    </location>
</feature>
<dbReference type="InterPro" id="IPR000863">
    <property type="entry name" value="Sulfotransferase_dom"/>
</dbReference>
<evidence type="ECO:0000259" key="7">
    <source>
        <dbReference type="Pfam" id="PF00685"/>
    </source>
</evidence>
<dbReference type="AlphaFoldDB" id="R7TNX6"/>
<dbReference type="EMBL" id="KB309823">
    <property type="protein sequence ID" value="ELT93236.1"/>
    <property type="molecule type" value="Genomic_DNA"/>
</dbReference>
<feature type="binding site" evidence="4">
    <location>
        <position position="195"/>
    </location>
    <ligand>
        <name>3'-phosphoadenylyl sulfate</name>
        <dbReference type="ChEBI" id="CHEBI:58339"/>
    </ligand>
</feature>
<dbReference type="EMBL" id="AMQN01012885">
    <property type="status" value="NOT_ANNOTATED_CDS"/>
    <property type="molecule type" value="Genomic_DNA"/>
</dbReference>
<keyword evidence="1" id="KW-0808">Transferase</keyword>
<dbReference type="HOGENOM" id="CLU_017703_0_0_1"/>
<dbReference type="Gene3D" id="3.40.50.300">
    <property type="entry name" value="P-loop containing nucleotide triphosphate hydrolases"/>
    <property type="match status" value="1"/>
</dbReference>
<gene>
    <name evidence="8" type="ORF">CAPTEDRAFT_199141</name>
</gene>
<reference evidence="9" key="3">
    <citation type="submission" date="2015-06" db="UniProtKB">
        <authorList>
            <consortium name="EnsemblMetazoa"/>
        </authorList>
    </citation>
    <scope>IDENTIFICATION</scope>
</reference>
<keyword evidence="10" id="KW-1185">Reference proteome</keyword>
<keyword evidence="6" id="KW-1133">Transmembrane helix</keyword>
<dbReference type="GO" id="GO:0008467">
    <property type="term" value="F:[heparan sulfate]-glucosamine 3-sulfotransferase activity"/>
    <property type="evidence" value="ECO:0007669"/>
    <property type="project" value="TreeGrafter"/>
</dbReference>
<evidence type="ECO:0000256" key="3">
    <source>
        <dbReference type="PIRSR" id="PIRSR637359-1"/>
    </source>
</evidence>
<sequence>MLEKYEIRYSTMIEGKQVEKIVELPNSSSSKLPKLYMYRWKVQGLLIALGLIVVLILYTTLSSTTVFQENPSMLEPQNHSNTVDLSVFHRDKIRYKHTKRHIPQCIIIGCRKAGTRALLSFLNLHPQVQISKNEMHFFNDDVSYSYGLEWYRKKMPYSFADQITIEKTPAYFSSYEVPKRVAKMNSTIKLLLIVRDPTDRTISDYLQIHLNKLNRGKPIKTFEESVIDSETGKIDTHYPPLVRSLYYQYMWNWLQSFNLDQFLVLSGEELVKNPLPELKRVESFLNLEPSFTSDMFYFNSTRGFYCIRNMTYNSCLRESKGRKHPDVDPKKNLQLHYFLKHMKKSLGKTESF</sequence>
<keyword evidence="2" id="KW-0325">Glycoprotein</keyword>
<name>R7TNX6_CAPTE</name>
<feature type="transmembrane region" description="Helical" evidence="6">
    <location>
        <begin position="42"/>
        <end position="61"/>
    </location>
</feature>
<dbReference type="STRING" id="283909.R7TNX6"/>
<evidence type="ECO:0000256" key="2">
    <source>
        <dbReference type="ARBA" id="ARBA00023180"/>
    </source>
</evidence>
<feature type="binding site" evidence="4">
    <location>
        <begin position="320"/>
        <end position="324"/>
    </location>
    <ligand>
        <name>3'-phosphoadenylyl sulfate</name>
        <dbReference type="ChEBI" id="CHEBI:58339"/>
    </ligand>
</feature>
<feature type="binding site" evidence="4">
    <location>
        <position position="305"/>
    </location>
    <ligand>
        <name>3'-phosphoadenylyl sulfate</name>
        <dbReference type="ChEBI" id="CHEBI:58339"/>
    </ligand>
</feature>
<dbReference type="OMA" id="NTKGRPH"/>
<proteinExistence type="predicted"/>
<dbReference type="PANTHER" id="PTHR10605">
    <property type="entry name" value="HEPARAN SULFATE SULFOTRANSFERASE"/>
    <property type="match status" value="1"/>
</dbReference>
<dbReference type="EnsemblMetazoa" id="CapteT199141">
    <property type="protein sequence ID" value="CapteP199141"/>
    <property type="gene ID" value="CapteG199141"/>
</dbReference>
<evidence type="ECO:0000313" key="9">
    <source>
        <dbReference type="EnsemblMetazoa" id="CapteP199141"/>
    </source>
</evidence>
<organism evidence="8">
    <name type="scientific">Capitella teleta</name>
    <name type="common">Polychaete worm</name>
    <dbReference type="NCBI Taxonomy" id="283909"/>
    <lineage>
        <taxon>Eukaryota</taxon>
        <taxon>Metazoa</taxon>
        <taxon>Spiralia</taxon>
        <taxon>Lophotrochozoa</taxon>
        <taxon>Annelida</taxon>
        <taxon>Polychaeta</taxon>
        <taxon>Sedentaria</taxon>
        <taxon>Scolecida</taxon>
        <taxon>Capitellidae</taxon>
        <taxon>Capitella</taxon>
    </lineage>
</organism>
<dbReference type="OrthoDB" id="411451at2759"/>
<keyword evidence="6" id="KW-0472">Membrane</keyword>
<reference evidence="8 10" key="2">
    <citation type="journal article" date="2013" name="Nature">
        <title>Insights into bilaterian evolution from three spiralian genomes.</title>
        <authorList>
            <person name="Simakov O."/>
            <person name="Marletaz F."/>
            <person name="Cho S.J."/>
            <person name="Edsinger-Gonzales E."/>
            <person name="Havlak P."/>
            <person name="Hellsten U."/>
            <person name="Kuo D.H."/>
            <person name="Larsson T."/>
            <person name="Lv J."/>
            <person name="Arendt D."/>
            <person name="Savage R."/>
            <person name="Osoegawa K."/>
            <person name="de Jong P."/>
            <person name="Grimwood J."/>
            <person name="Chapman J.A."/>
            <person name="Shapiro H."/>
            <person name="Aerts A."/>
            <person name="Otillar R.P."/>
            <person name="Terry A.Y."/>
            <person name="Boore J.L."/>
            <person name="Grigoriev I.V."/>
            <person name="Lindberg D.R."/>
            <person name="Seaver E.C."/>
            <person name="Weisblat D.A."/>
            <person name="Putnam N.H."/>
            <person name="Rokhsar D.S."/>
        </authorList>
    </citation>
    <scope>NUCLEOTIDE SEQUENCE</scope>
    <source>
        <strain evidence="8 10">I ESC-2004</strain>
    </source>
</reference>
<dbReference type="Proteomes" id="UP000014760">
    <property type="component" value="Unassembled WGS sequence"/>
</dbReference>
<evidence type="ECO:0000256" key="4">
    <source>
        <dbReference type="PIRSR" id="PIRSR637359-2"/>
    </source>
</evidence>
<dbReference type="InterPro" id="IPR027417">
    <property type="entry name" value="P-loop_NTPase"/>
</dbReference>
<evidence type="ECO:0000256" key="6">
    <source>
        <dbReference type="SAM" id="Phobius"/>
    </source>
</evidence>
<evidence type="ECO:0000256" key="1">
    <source>
        <dbReference type="ARBA" id="ARBA00022679"/>
    </source>
</evidence>
<dbReference type="PANTHER" id="PTHR10605:SF65">
    <property type="entry name" value="GH20068P"/>
    <property type="match status" value="1"/>
</dbReference>
<evidence type="ECO:0000313" key="8">
    <source>
        <dbReference type="EMBL" id="ELT93236.1"/>
    </source>
</evidence>
<dbReference type="InterPro" id="IPR037359">
    <property type="entry name" value="NST/OST"/>
</dbReference>
<feature type="active site" description="For sulfotransferase activity" evidence="3">
    <location>
        <position position="112"/>
    </location>
</feature>